<name>A0A328D483_9ASTE</name>
<evidence type="ECO:0000313" key="1">
    <source>
        <dbReference type="EMBL" id="RAL39900.1"/>
    </source>
</evidence>
<reference evidence="1 2" key="1">
    <citation type="submission" date="2018-06" db="EMBL/GenBank/DDBJ databases">
        <title>The Genome of Cuscuta australis (Dodder) Provides Insight into the Evolution of Plant Parasitism.</title>
        <authorList>
            <person name="Liu H."/>
        </authorList>
    </citation>
    <scope>NUCLEOTIDE SEQUENCE [LARGE SCALE GENOMIC DNA]</scope>
    <source>
        <strain evidence="2">cv. Yunnan</strain>
        <tissue evidence="1">Vines</tissue>
    </source>
</reference>
<accession>A0A328D483</accession>
<organism evidence="1 2">
    <name type="scientific">Cuscuta australis</name>
    <dbReference type="NCBI Taxonomy" id="267555"/>
    <lineage>
        <taxon>Eukaryota</taxon>
        <taxon>Viridiplantae</taxon>
        <taxon>Streptophyta</taxon>
        <taxon>Embryophyta</taxon>
        <taxon>Tracheophyta</taxon>
        <taxon>Spermatophyta</taxon>
        <taxon>Magnoliopsida</taxon>
        <taxon>eudicotyledons</taxon>
        <taxon>Gunneridae</taxon>
        <taxon>Pentapetalae</taxon>
        <taxon>asterids</taxon>
        <taxon>lamiids</taxon>
        <taxon>Solanales</taxon>
        <taxon>Convolvulaceae</taxon>
        <taxon>Cuscuteae</taxon>
        <taxon>Cuscuta</taxon>
        <taxon>Cuscuta subgen. Grammica</taxon>
        <taxon>Cuscuta sect. Cleistogrammica</taxon>
    </lineage>
</organism>
<gene>
    <name evidence="1" type="ORF">DM860_008040</name>
</gene>
<sequence length="184" mass="20483">MRYKMISDIFLAKGKDGLVQLETRMKYDGGIESVHEGFLLDQPPGGRSGPLVAEEEHRIFWSRQAPLFEEQSWPVMLGQLLGDLSTRSTGVDTVSRAIVGVPDLWSEGLVETLAACDELPSSSLQEEFLLPLLKSSPPHGSYDFIRAVTHTERACCLGMHGSHCSIFTHNFLRIEGDIRDLKIN</sequence>
<proteinExistence type="predicted"/>
<evidence type="ECO:0000313" key="2">
    <source>
        <dbReference type="Proteomes" id="UP000249390"/>
    </source>
</evidence>
<comment type="caution">
    <text evidence="1">The sequence shown here is derived from an EMBL/GenBank/DDBJ whole genome shotgun (WGS) entry which is preliminary data.</text>
</comment>
<keyword evidence="2" id="KW-1185">Reference proteome</keyword>
<protein>
    <submittedName>
        <fullName evidence="1">Uncharacterized protein</fullName>
    </submittedName>
</protein>
<dbReference type="Proteomes" id="UP000249390">
    <property type="component" value="Unassembled WGS sequence"/>
</dbReference>
<dbReference type="EMBL" id="NQVE01000195">
    <property type="protein sequence ID" value="RAL39900.1"/>
    <property type="molecule type" value="Genomic_DNA"/>
</dbReference>
<dbReference type="AlphaFoldDB" id="A0A328D483"/>